<dbReference type="InterPro" id="IPR000917">
    <property type="entry name" value="Sulfatase_N"/>
</dbReference>
<reference evidence="8 9" key="1">
    <citation type="submission" date="2018-03" db="EMBL/GenBank/DDBJ databases">
        <title>The draft genome of Mesorhizobium soli JCM 19897.</title>
        <authorList>
            <person name="Li L."/>
            <person name="Liu L."/>
            <person name="Liang L."/>
            <person name="Wang T."/>
            <person name="Zhang X."/>
        </authorList>
    </citation>
    <scope>NUCLEOTIDE SEQUENCE [LARGE SCALE GENOMIC DNA]</scope>
    <source>
        <strain evidence="8 9">JCM 19897</strain>
    </source>
</reference>
<dbReference type="Gene3D" id="3.40.720.10">
    <property type="entry name" value="Alkaline Phosphatase, subunit A"/>
    <property type="match status" value="1"/>
</dbReference>
<dbReference type="InterPro" id="IPR050448">
    <property type="entry name" value="OpgB/LTA_synthase_biosynth"/>
</dbReference>
<evidence type="ECO:0000313" key="9">
    <source>
        <dbReference type="Proteomes" id="UP000240653"/>
    </source>
</evidence>
<evidence type="ECO:0000256" key="1">
    <source>
        <dbReference type="ARBA" id="ARBA00004651"/>
    </source>
</evidence>
<gene>
    <name evidence="8" type="ORF">C7I85_20405</name>
</gene>
<feature type="transmembrane region" description="Helical" evidence="6">
    <location>
        <begin position="94"/>
        <end position="111"/>
    </location>
</feature>
<evidence type="ECO:0000256" key="5">
    <source>
        <dbReference type="ARBA" id="ARBA00023136"/>
    </source>
</evidence>
<dbReference type="AlphaFoldDB" id="A0A2P7S6W8"/>
<dbReference type="SUPFAM" id="SSF53649">
    <property type="entry name" value="Alkaline phosphatase-like"/>
    <property type="match status" value="1"/>
</dbReference>
<keyword evidence="2" id="KW-1003">Cell membrane</keyword>
<dbReference type="Pfam" id="PF00884">
    <property type="entry name" value="Sulfatase"/>
    <property type="match status" value="1"/>
</dbReference>
<dbReference type="InterPro" id="IPR017850">
    <property type="entry name" value="Alkaline_phosphatase_core_sf"/>
</dbReference>
<protein>
    <recommendedName>
        <fullName evidence="7">Sulfatase N-terminal domain-containing protein</fullName>
    </recommendedName>
</protein>
<dbReference type="GO" id="GO:0005886">
    <property type="term" value="C:plasma membrane"/>
    <property type="evidence" value="ECO:0007669"/>
    <property type="project" value="UniProtKB-SubCell"/>
</dbReference>
<dbReference type="CDD" id="cd16015">
    <property type="entry name" value="LTA_synthase"/>
    <property type="match status" value="1"/>
</dbReference>
<feature type="transmembrane region" description="Helical" evidence="6">
    <location>
        <begin position="18"/>
        <end position="35"/>
    </location>
</feature>
<dbReference type="EMBL" id="PXYL01000011">
    <property type="protein sequence ID" value="PSJ58224.1"/>
    <property type="molecule type" value="Genomic_DNA"/>
</dbReference>
<proteinExistence type="predicted"/>
<evidence type="ECO:0000259" key="7">
    <source>
        <dbReference type="Pfam" id="PF00884"/>
    </source>
</evidence>
<dbReference type="PANTHER" id="PTHR47371">
    <property type="entry name" value="LIPOTEICHOIC ACID SYNTHASE"/>
    <property type="match status" value="1"/>
</dbReference>
<accession>A0A2P7S6W8</accession>
<keyword evidence="4 6" id="KW-1133">Transmembrane helix</keyword>
<comment type="subcellular location">
    <subcellularLocation>
        <location evidence="1">Cell membrane</location>
        <topology evidence="1">Multi-pass membrane protein</topology>
    </subcellularLocation>
</comment>
<feature type="transmembrane region" description="Helical" evidence="6">
    <location>
        <begin position="123"/>
        <end position="144"/>
    </location>
</feature>
<name>A0A2P7S6W8_9HYPH</name>
<evidence type="ECO:0000313" key="8">
    <source>
        <dbReference type="EMBL" id="PSJ58224.1"/>
    </source>
</evidence>
<keyword evidence="9" id="KW-1185">Reference proteome</keyword>
<organism evidence="8 9">
    <name type="scientific">Pseudaminobacter soli</name>
    <name type="common">ex Li et al. 2025</name>
    <dbReference type="NCBI Taxonomy" id="1295366"/>
    <lineage>
        <taxon>Bacteria</taxon>
        <taxon>Pseudomonadati</taxon>
        <taxon>Pseudomonadota</taxon>
        <taxon>Alphaproteobacteria</taxon>
        <taxon>Hyphomicrobiales</taxon>
        <taxon>Phyllobacteriaceae</taxon>
        <taxon>Pseudaminobacter</taxon>
    </lineage>
</organism>
<sequence length="500" mass="55842">MSFFYPLRMIFNFHGRQRIIYILSALFAAFVFKFYDSKDSKKKSLFLWSLIPVIFLAVYVFVFAVFGAFDFGAVVYHLQSGMNGGHPDIRGAKVFYVALSLVGFLLSLLYLRRHDPRFHYVDISLALAFVAANPIVWTAADFYLSPPDPTLTNFYTAPPKQLPEGVKKKNIIIIYAESEERTFADINHGAETFAEMSEVAASGIEVQGIRQLANTGWTMAGFVSSQCGVPLQPRGLFSENNFAHQASFFAPIDCLSDVLNANGYHTEFMNGGDSHFAGIATFVDGHKFAFRSGVEDYRAIAGDYLNVWGLYDDTLFEQAEKRIELLGKQDKPFAFSMATIGGHAPNGHVSRTCRQKLEQGELSEMQFAIKCTGYLIKTFLAVLKQKGLLENTIVAIQSDHLIMENEHSGELNAKRRMNYFSISGDGIEPAVIKREAAMFDVFPTLLQVLGMELPGGRAGLGVSLFAKEPNLVETYGQDRLDGMLRRDWMLSRKLWGDASS</sequence>
<comment type="caution">
    <text evidence="8">The sequence shown here is derived from an EMBL/GenBank/DDBJ whole genome shotgun (WGS) entry which is preliminary data.</text>
</comment>
<evidence type="ECO:0000256" key="3">
    <source>
        <dbReference type="ARBA" id="ARBA00022692"/>
    </source>
</evidence>
<keyword evidence="3 6" id="KW-0812">Transmembrane</keyword>
<feature type="transmembrane region" description="Helical" evidence="6">
    <location>
        <begin position="47"/>
        <end position="74"/>
    </location>
</feature>
<dbReference type="Proteomes" id="UP000240653">
    <property type="component" value="Unassembled WGS sequence"/>
</dbReference>
<evidence type="ECO:0000256" key="6">
    <source>
        <dbReference type="SAM" id="Phobius"/>
    </source>
</evidence>
<dbReference type="PANTHER" id="PTHR47371:SF3">
    <property type="entry name" value="PHOSPHOGLYCEROL TRANSFERASE I"/>
    <property type="match status" value="1"/>
</dbReference>
<keyword evidence="5 6" id="KW-0472">Membrane</keyword>
<evidence type="ECO:0000256" key="2">
    <source>
        <dbReference type="ARBA" id="ARBA00022475"/>
    </source>
</evidence>
<feature type="domain" description="Sulfatase N-terminal" evidence="7">
    <location>
        <begin position="169"/>
        <end position="451"/>
    </location>
</feature>
<evidence type="ECO:0000256" key="4">
    <source>
        <dbReference type="ARBA" id="ARBA00022989"/>
    </source>
</evidence>